<dbReference type="Pfam" id="PF12969">
    <property type="entry name" value="DUF3857"/>
    <property type="match status" value="1"/>
</dbReference>
<keyword evidence="4" id="KW-0732">Signal</keyword>
<dbReference type="Gene3D" id="2.60.40.3140">
    <property type="match status" value="1"/>
</dbReference>
<evidence type="ECO:0000256" key="1">
    <source>
        <dbReference type="ARBA" id="ARBA00022737"/>
    </source>
</evidence>
<gene>
    <name evidence="7" type="ORF">DCC81_00580</name>
</gene>
<dbReference type="SUPFAM" id="SSF48452">
    <property type="entry name" value="TPR-like"/>
    <property type="match status" value="1"/>
</dbReference>
<dbReference type="SMART" id="SM00028">
    <property type="entry name" value="TPR"/>
    <property type="match status" value="2"/>
</dbReference>
<feature type="repeat" description="TPR" evidence="3">
    <location>
        <begin position="610"/>
        <end position="643"/>
    </location>
</feature>
<dbReference type="PANTHER" id="PTHR44943:SF8">
    <property type="entry name" value="TPR REPEAT-CONTAINING PROTEIN MJ0263"/>
    <property type="match status" value="1"/>
</dbReference>
<feature type="domain" description="DUF3857" evidence="6">
    <location>
        <begin position="760"/>
        <end position="847"/>
    </location>
</feature>
<sequence length="1268" mass="143762">MYITCAPYCFNARTLMKRSTLIVLTLCASLSLRAGDYEKAWEYIHKNDIPHARECLARAMKAPATHDNALASLLLLEMYEGYPEDVALRLHNPVTTFSKPSPYWYAFWFSEALLGDYGGKKGYQLDNLNQVLKDPAMDGSLRAAGHYFYGKHLYDLNEVAQTPAHFRAMGAVENWAHVGPFDNTSGSGFDKDFGPLHEPKTGKGFTIYNNTMADWFVPPIPTNEGWAFVGQYFPAVTGTGIGYSQSFVKAPAATDALLALGGAGSFKVWVNDRLLISHAEEALTELDRHVVPVHLNAGYNRVLVQTGFTSGSDRANFIIRFINDRHDPIPGLENTTAVQPYTVDTQTTQPEEIPHFAVAFFKDALKKNPNDVANAILLSKVYVRNEEYDKAKEVMHPFYRKYPDDPVVLNYYTACLGESKDRTEAAEVREHLKAIDPGNYWVKIVESQRLADEKQYQEALDTLLAAEKMQGERLYTDIRKVGLLAGMQLIDSTVNTLRRAYERYPENREVTNIMYKIEKQVYSDNEAALDVLRKYVALTNDYNGSYNLANEYLEQSKADSALMVFRKMTAVEPYNKASYENLINVFFKQRQYDSVMHYLELQHSISPYSHSVYGSMATCYLQQKNEARAIENYEKALAIYPSQYEYRRRLRELQGKPNIFKYFPTLEYTKVIADAFKQPQDSTEPITVLFDQDNVVLYGKGATERINSFAAVLQNKAAIDNWKELSLPYNDAYQDLDIIKAEVVKRSGARIPGDVEGNQIVFEKLEPGDAIYYSYKVSSYGIGRLGREFWDSYIFGSTAPVVHQQYNVLVADGEELNYQVLNGPDLKPAISQQENFKLYSWTRDNMAVIHSQPFMPPLADVGMNLQVSTVKSWDVIAGWYSDLTRLQSRDDYDVTQAFREIFPAGVANLSDSVKARRIYEYIESNMAYSSVSFRQSAFVPQRASRTLATRLGDCKDLSTLFLAFARKAGLDANLVLVNTRDNGSHVMQLPSMEFNHCIVRVKFNDTDHYLELTNNMQAFDVLPNNVYGAQVLNIPYNFTPPAAIALLQPRRFAQSAAHVRSQVKVTGSDVEVMQDLCFTGARASLIRSVYTDRNEAARKDQVHYAVSNMFKNPVEVETFNFGNLGGLADSVRESVKFRVSNEVINVGDFSMVHPVFREQVATAGIFTNEARRYPFEYWDYENTDNYTDEVEIHLEQGKTFNQIPGGMDTTFKGMHYKLSYAQTAPGVLLVSRSFITDSKAEIAEADFPGLKAFFQKIMSEEQKYISFK</sequence>
<dbReference type="Pfam" id="PF01841">
    <property type="entry name" value="Transglut_core"/>
    <property type="match status" value="1"/>
</dbReference>
<dbReference type="PROSITE" id="PS50005">
    <property type="entry name" value="TPR"/>
    <property type="match status" value="1"/>
</dbReference>
<reference evidence="7 8" key="1">
    <citation type="submission" date="2018-04" db="EMBL/GenBank/DDBJ databases">
        <title>Chitinophaga fuyangensis sp. nov., isolated from soil in a chemical factory.</title>
        <authorList>
            <person name="Chen K."/>
        </authorList>
    </citation>
    <scope>NUCLEOTIDE SEQUENCE [LARGE SCALE GENOMIC DNA]</scope>
    <source>
        <strain evidence="7 8">LY-1</strain>
    </source>
</reference>
<dbReference type="Gene3D" id="2.60.120.1130">
    <property type="match status" value="1"/>
</dbReference>
<feature type="domain" description="Transglutaminase-like" evidence="5">
    <location>
        <begin position="911"/>
        <end position="1005"/>
    </location>
</feature>
<dbReference type="Gene3D" id="3.10.620.30">
    <property type="match status" value="1"/>
</dbReference>
<evidence type="ECO:0000259" key="5">
    <source>
        <dbReference type="Pfam" id="PF01841"/>
    </source>
</evidence>
<dbReference type="SUPFAM" id="SSF54001">
    <property type="entry name" value="Cysteine proteinases"/>
    <property type="match status" value="1"/>
</dbReference>
<dbReference type="AlphaFoldDB" id="A0A2T7BK15"/>
<evidence type="ECO:0000313" key="7">
    <source>
        <dbReference type="EMBL" id="PUZ28015.1"/>
    </source>
</evidence>
<dbReference type="InterPro" id="IPR019734">
    <property type="entry name" value="TPR_rpt"/>
</dbReference>
<dbReference type="InterPro" id="IPR002931">
    <property type="entry name" value="Transglutaminase-like"/>
</dbReference>
<protein>
    <submittedName>
        <fullName evidence="7">Uncharacterized protein</fullName>
    </submittedName>
</protein>
<name>A0A2T7BK15_9BACT</name>
<feature type="chain" id="PRO_5015594629" evidence="4">
    <location>
        <begin position="35"/>
        <end position="1268"/>
    </location>
</feature>
<dbReference type="InterPro" id="IPR024618">
    <property type="entry name" value="DUF3857"/>
</dbReference>
<dbReference type="InterPro" id="IPR051685">
    <property type="entry name" value="Ycf3/AcsC/BcsC/TPR_MFPF"/>
</dbReference>
<keyword evidence="8" id="KW-1185">Reference proteome</keyword>
<comment type="caution">
    <text evidence="7">The sequence shown here is derived from an EMBL/GenBank/DDBJ whole genome shotgun (WGS) entry which is preliminary data.</text>
</comment>
<evidence type="ECO:0000256" key="2">
    <source>
        <dbReference type="ARBA" id="ARBA00022803"/>
    </source>
</evidence>
<dbReference type="EMBL" id="QCYK01000001">
    <property type="protein sequence ID" value="PUZ28015.1"/>
    <property type="molecule type" value="Genomic_DNA"/>
</dbReference>
<accession>A0A2T7BK15</accession>
<evidence type="ECO:0000256" key="4">
    <source>
        <dbReference type="SAM" id="SignalP"/>
    </source>
</evidence>
<dbReference type="OrthoDB" id="98874at2"/>
<dbReference type="Proteomes" id="UP000244450">
    <property type="component" value="Unassembled WGS sequence"/>
</dbReference>
<proteinExistence type="predicted"/>
<dbReference type="InterPro" id="IPR011990">
    <property type="entry name" value="TPR-like_helical_dom_sf"/>
</dbReference>
<evidence type="ECO:0000259" key="6">
    <source>
        <dbReference type="Pfam" id="PF12969"/>
    </source>
</evidence>
<dbReference type="InterPro" id="IPR038765">
    <property type="entry name" value="Papain-like_cys_pep_sf"/>
</dbReference>
<keyword evidence="2 3" id="KW-0802">TPR repeat</keyword>
<evidence type="ECO:0000256" key="3">
    <source>
        <dbReference type="PROSITE-ProRule" id="PRU00339"/>
    </source>
</evidence>
<keyword evidence="1" id="KW-0677">Repeat</keyword>
<dbReference type="Gene3D" id="1.25.40.10">
    <property type="entry name" value="Tetratricopeptide repeat domain"/>
    <property type="match status" value="2"/>
</dbReference>
<evidence type="ECO:0000313" key="8">
    <source>
        <dbReference type="Proteomes" id="UP000244450"/>
    </source>
</evidence>
<organism evidence="7 8">
    <name type="scientific">Chitinophaga parva</name>
    <dbReference type="NCBI Taxonomy" id="2169414"/>
    <lineage>
        <taxon>Bacteria</taxon>
        <taxon>Pseudomonadati</taxon>
        <taxon>Bacteroidota</taxon>
        <taxon>Chitinophagia</taxon>
        <taxon>Chitinophagales</taxon>
        <taxon>Chitinophagaceae</taxon>
        <taxon>Chitinophaga</taxon>
    </lineage>
</organism>
<dbReference type="PANTHER" id="PTHR44943">
    <property type="entry name" value="CELLULOSE SYNTHASE OPERON PROTEIN C"/>
    <property type="match status" value="1"/>
</dbReference>
<feature type="signal peptide" evidence="4">
    <location>
        <begin position="1"/>
        <end position="34"/>
    </location>
</feature>